<dbReference type="InterPro" id="IPR043128">
    <property type="entry name" value="Rev_trsase/Diguanyl_cyclase"/>
</dbReference>
<dbReference type="GO" id="GO:0003723">
    <property type="term" value="F:RNA binding"/>
    <property type="evidence" value="ECO:0007669"/>
    <property type="project" value="InterPro"/>
</dbReference>
<dbReference type="GO" id="GO:0006351">
    <property type="term" value="P:DNA-templated transcription"/>
    <property type="evidence" value="ECO:0007669"/>
    <property type="project" value="InterPro"/>
</dbReference>
<dbReference type="InterPro" id="IPR044067">
    <property type="entry name" value="PCV_3C_PRO"/>
</dbReference>
<dbReference type="InterPro" id="IPR029053">
    <property type="entry name" value="Viral_coat"/>
</dbReference>
<dbReference type="SUPFAM" id="SSF50494">
    <property type="entry name" value="Trypsin-like serine proteases"/>
    <property type="match status" value="1"/>
</dbReference>
<keyword evidence="5" id="KW-0696">RNA-directed RNA polymerase</keyword>
<dbReference type="InterPro" id="IPR033703">
    <property type="entry name" value="Rhv-like"/>
</dbReference>
<evidence type="ECO:0000259" key="22">
    <source>
        <dbReference type="PROSITE" id="PS50507"/>
    </source>
</evidence>
<keyword evidence="16" id="KW-0067">ATP-binding</keyword>
<keyword evidence="11" id="KW-0548">Nucleotidyltransferase</keyword>
<evidence type="ECO:0000256" key="15">
    <source>
        <dbReference type="ARBA" id="ARBA00022807"/>
    </source>
</evidence>
<dbReference type="GO" id="GO:0006508">
    <property type="term" value="P:proteolysis"/>
    <property type="evidence" value="ECO:0007669"/>
    <property type="project" value="UniProtKB-KW"/>
</dbReference>
<dbReference type="InterPro" id="IPR000199">
    <property type="entry name" value="Peptidase_C3A/C3B_picornavir"/>
</dbReference>
<dbReference type="InterPro" id="IPR003323">
    <property type="entry name" value="OTU_dom"/>
</dbReference>
<dbReference type="PROSITE" id="PS51874">
    <property type="entry name" value="PCV_3C_PRO"/>
    <property type="match status" value="1"/>
</dbReference>
<keyword evidence="21" id="KW-1035">Host cytoplasm</keyword>
<dbReference type="SUPFAM" id="SSF88633">
    <property type="entry name" value="Positive stranded ssRNA viruses"/>
    <property type="match status" value="3"/>
</dbReference>
<accession>A0A6M9Z7B4</accession>
<dbReference type="Pfam" id="PF00910">
    <property type="entry name" value="RNA_helicase"/>
    <property type="match status" value="1"/>
</dbReference>
<feature type="domain" description="SF3 helicase" evidence="24">
    <location>
        <begin position="1449"/>
        <end position="1617"/>
    </location>
</feature>
<keyword evidence="15" id="KW-0788">Thiol protease</keyword>
<evidence type="ECO:0000256" key="5">
    <source>
        <dbReference type="ARBA" id="ARBA00022484"/>
    </source>
</evidence>
<dbReference type="GO" id="GO:0003724">
    <property type="term" value="F:RNA helicase activity"/>
    <property type="evidence" value="ECO:0007669"/>
    <property type="project" value="InterPro"/>
</dbReference>
<dbReference type="EMBL" id="MT138152">
    <property type="protein sequence ID" value="QKN88963.1"/>
    <property type="molecule type" value="Genomic_RNA"/>
</dbReference>
<dbReference type="PROSITE" id="PS50802">
    <property type="entry name" value="OTU"/>
    <property type="match status" value="1"/>
</dbReference>
<dbReference type="CDD" id="cd00205">
    <property type="entry name" value="rhv_like"/>
    <property type="match status" value="2"/>
</dbReference>
<evidence type="ECO:0000256" key="21">
    <source>
        <dbReference type="ARBA" id="ARBA00023200"/>
    </source>
</evidence>
<evidence type="ECO:0000256" key="13">
    <source>
        <dbReference type="ARBA" id="ARBA00022801"/>
    </source>
</evidence>
<evidence type="ECO:0000256" key="6">
    <source>
        <dbReference type="ARBA" id="ARBA00022520"/>
    </source>
</evidence>
<evidence type="ECO:0000256" key="18">
    <source>
        <dbReference type="ARBA" id="ARBA00022870"/>
    </source>
</evidence>
<dbReference type="InterPro" id="IPR007094">
    <property type="entry name" value="RNA-dir_pol_PSvirus"/>
</dbReference>
<evidence type="ECO:0000256" key="8">
    <source>
        <dbReference type="ARBA" id="ARBA00022561"/>
    </source>
</evidence>
<dbReference type="InterPro" id="IPR014759">
    <property type="entry name" value="Helicase_SF3_ssRNA_vir"/>
</dbReference>
<dbReference type="InterPro" id="IPR001205">
    <property type="entry name" value="RNA-dir_pol_C"/>
</dbReference>
<dbReference type="GO" id="GO:0004197">
    <property type="term" value="F:cysteine-type endopeptidase activity"/>
    <property type="evidence" value="ECO:0007669"/>
    <property type="project" value="InterPro"/>
</dbReference>
<dbReference type="GO" id="GO:0005524">
    <property type="term" value="F:ATP binding"/>
    <property type="evidence" value="ECO:0007669"/>
    <property type="project" value="UniProtKB-KW"/>
</dbReference>
<proteinExistence type="predicted"/>
<keyword evidence="17" id="KW-0946">Virion</keyword>
<dbReference type="SUPFAM" id="SSF56672">
    <property type="entry name" value="DNA/RNA polymerases"/>
    <property type="match status" value="1"/>
</dbReference>
<keyword evidence="19" id="KW-0693">Viral RNA replication</keyword>
<protein>
    <recommendedName>
        <fullName evidence="4">Genome polyprotein</fullName>
    </recommendedName>
</protein>
<evidence type="ECO:0000256" key="1">
    <source>
        <dbReference type="ARBA" id="ARBA00004192"/>
    </source>
</evidence>
<evidence type="ECO:0000256" key="2">
    <source>
        <dbReference type="ARBA" id="ARBA00004328"/>
    </source>
</evidence>
<evidence type="ECO:0000256" key="14">
    <source>
        <dbReference type="ARBA" id="ARBA00022806"/>
    </source>
</evidence>
<evidence type="ECO:0000256" key="3">
    <source>
        <dbReference type="ARBA" id="ARBA00004551"/>
    </source>
</evidence>
<reference evidence="26" key="1">
    <citation type="submission" date="2020-01" db="EMBL/GenBank/DDBJ databases">
        <title>Viral genomes from wild and zoo birds in China.</title>
        <authorList>
            <person name="Lu J."/>
            <person name="Shan T."/>
            <person name="Yang S."/>
            <person name="Zhang W."/>
        </authorList>
    </citation>
    <scope>NUCLEOTIDE SEQUENCE</scope>
    <source>
        <strain evidence="26">Cfe153shi02</strain>
    </source>
</reference>
<evidence type="ECO:0000256" key="9">
    <source>
        <dbReference type="ARBA" id="ARBA00022670"/>
    </source>
</evidence>
<sequence>MEKRSSCVIPSVNVLVEAIRLALKNATTPRPYTVAICNWLNGLDYYYLRKEESKEAGGTFHFCYGIRLSLPREDGGHLLIEMKEETRATEKKMAAEEIYLLFCRRILRPYLKCSFEEFLTSSDTIFATAMYVGPRVYPKPYPLGVTQMDADSGVSGQEVVDRESNVIMHVEEQADETKVLEVSSNDITKALSSTEKPFDMVGDGYSIMNRWYPLQQVTISEATKSIFSLRIPEALYADQSSVNLLPLRGFVYGDLDLEFKLVVNAAPFHAGRLIMGIFYCPQSYNEKFQLVLGINTISNNYDYYYSERETQISSFYGMVQRPHVLLDFAESTTGSMIVKYNYNKPYVRLLDFSTSNQVNPGVLGGYFVNLRAEMITPLKTGDDNPKYVNCTLFYRFIKAKLTGMTSQHALRTQMDILGSTLAATKIGSEIVGTGVNIINSIERQLTRKGIRTSNRDKPSMQFSNIPITPKARNHFPNGVGLADCTIMGMDVKSLTTHFEDSGEGPKSYLEYAKIPGISQVINWGDQQATGVIFMEKVQPYEQYVETQFASDGSSNLTVSSPLPLHIASNGFMYWAGTIVYEFDFVKTAFHKGLLMISLSFGKVSDSSIGSNYEKIVDIQQTSRIKITVPYIYDTVARRTLNNSVLTTWPQPADWSFDSLPTFNQTQIKLTVMNPLISTGTVANNIDIVVWKYGGPDFFLGSLCQVNNTIAFNATESVPYTLQTFPARAVLSRLSTATHYRDNLPNQGAAGSTGRTQMLMGLTSHKQINKSIIDMGRTQIDENDFQSGIIEPERFHTGDCTNFKNILRTPIRIVVNEHIKAATSLNIPVVPLTVEFLRSYCQDYTRLAMTHHSQIVRLHRMWRGTLRYTVVLSSTKPVYITYLPSDGSWKARIASKYFNERVPGVNGKPYDPTVTPIKMNTMYGGKSDLSCTGNYTDIVIPLVNPSESVEVPWNSPVNWALMNQGGVLSQKAFREIGSTNNGHLCFYSDFDFDISIFWSVGDDFEMGAFCGMTDNVNVSKGGRMDDARYKTQMDFQSEECSIDGNLSEYYSCDESKDNIATFINRHKVKLIKPFLMGGSHFLPAPFNAIIQGLVVAHTVGVAEEKFASIANSAAKVQEILTSGTVKNCISGISKVTNQIDKNLLPKTNNILGNCVTISDNIKRVTLPKADRVLEGCTSITDGISSNMARVQSLFEDEDLGTWIGRTFSYLGGEVLKVVENLFKRMYQSILSYDCSSIANYFTETLIYMGLATKNFIVKRLGYFYTLLQRILTNLNPWAKTQMLINQNELDIDLFNACDFQNLIGLLMGGLISVYGISQNTSWQKTFKKDEIRWTNELLSFRTIAGTNTCITFIKNIYSTMSKMMFRIFGIQDEEMSIRYALSNSESVVSEFCKNAQMFLSDFNNEAYGDPVQKSKFWITICNAYQIQASLCKIKGDSATNVLKGLCRDVIKKSNETMSLFKASCVRYEPFVLCLEGESGIGKSFLTSRLSVDILNNLNLKMPSVDFRYNVSPGVEYWNLYNGQPIIIYDDWCNLVDTQSIRKEISELYQLKTSNVMNAPKAELSEKKTVVNPFAVLLATNNPFPKTNTLIDHKPLYRRRDVLVRVQLKENVNRSDPACYDNFGHLEFAIYDNSASDQRSFKYTNFRDFQEEIKRRHSIYHKQESNNVKARLKILSEALTEQALSHMDIDDPFTLQARSLYQTDIKSQEKNVVNSLPSELLNYEVLRLIESIEENFKLVKTTNESFLIEDSLGMSHQKVVAQTQGLSDVLSTIFVTPIMKTWNILYSYLNKWLDLGYHCSICRNSALNSGLILSCSKCNASICGWCARSRPTCDCSGEYKFKAPKFMDLIIGHVVYLATNVLAPQNWRQILMAKLVGWFTNMDMGVPSLFIGFMFKMISYMKESKFLNGPIKVTAKTQMGYAEDLKLPAQYKVVDVKKNGDCLPYSIFQGLQQFNSFKEKVFADFKAKLLKVHPKNSRGWFDTDTHAVAAVRLYGIDIHLIEKHLINKSTVWVDSLITADGIIQMGYYDYFSPHANKCVHIINEGDNHFSSVMIDTKIHVIADPIANLQEEINDNILSTGDEYIEEPTQGDVFYLVERPPKWWYDRVLGDVHDQMHCNHFIENWVGRDIEFEENSFTYHGKTAGLYKCNPDCILNREILEAIINEYFFSNIVKMQEDAALVKRGIKSATDCSIPLMFRPKWMAEQFEKVQKECVAESAWLPWLFGKISDYSVNGFLIFALCYAIKKTSDLCKFFSSQVFSFFFGSTQSETTRGANSNYQRLSKLRKSRVSGKTQAAEVDTQNYRNIKDKISQNYVIFKTDKVKQMIGIGLYGSKVLIPKHYIAPLQESKTIEIQFYHAKHETMFLNPNNLVIQYFTDKDCAIVEVSKAIYFADIRKFFMSREEYNSFRTMKGEILVPKNDVISETGITLVAILDSYEAYDDYTKTVFQTDGAIEYNFEQRGACGSLILTKNQNHPIVGIHIAGHEGMKRGVGARICADNLVGDKFVDFPDLPFDLQEEGLLDFGEEVNVEYLGKVNPEMTPFLPIKTNIEHSMIDEHFQEPNRVEPAILSSKDKRYLFKEASPLIYGVQKHGKPTLDFDTDIVEGAANFVLSTLLTPKWSFSHKVKIYSVKEAALGLKECVDYYDWLPDSTSAGWPYNVIRQDNGPLKTQKKHWMRYIRDKDERPIDVEIDPLILEHIDRDQALRRTGVLAPIVFQDMLKDEKRLIEKLLKKGGTRVFSMSPVNASLVLRQYTLDLTSYLRANRIDNWFAIGINPDGPEWGKLVTRLKTKGENIFSVDYSNFGPGLNIEVAILFKELIKNFYSKHMELVQEEKLVIDSLIGELMYSMHLAGGTIYRTKSGSPSGAAITVEINSFTHFMYVVICWLIIGKIMLLKNKENKSIIDETFLKYYSKVVSYFDGKEIDYKLFDDMHGNVQLFYESVTGVVYGDDGIFSVTDDFCEVFNAKSMSLVLEAHKICATDASKNTDFKPYGLLEDMTFLKRGFVPHPKHRGEWLAPITLVSVEECARWIRRGQPSDQMTIENCKASLLLAYGNGPKYYEVWRQRLNEYLSLEELPKLYITWENIDHMFYKSYYTGTFKDPLLNQLKEELNILYN</sequence>
<keyword evidence="10" id="KW-0808">Transferase</keyword>
<comment type="subcellular location">
    <subcellularLocation>
        <location evidence="1">Host cytoplasm</location>
    </subcellularLocation>
    <subcellularLocation>
        <location evidence="3">Host membrane</location>
    </subcellularLocation>
    <subcellularLocation>
        <location evidence="2">Virion</location>
    </subcellularLocation>
</comment>
<feature type="domain" description="Peptidase C3" evidence="25">
    <location>
        <begin position="2293"/>
        <end position="2499"/>
    </location>
</feature>
<keyword evidence="12" id="KW-0547">Nucleotide-binding</keyword>
<evidence type="ECO:0000256" key="19">
    <source>
        <dbReference type="ARBA" id="ARBA00022953"/>
    </source>
</evidence>
<dbReference type="PROSITE" id="PS51218">
    <property type="entry name" value="SF3_HELICASE_2"/>
    <property type="match status" value="1"/>
</dbReference>
<feature type="domain" description="OTU" evidence="23">
    <location>
        <begin position="1929"/>
        <end position="2053"/>
    </location>
</feature>
<evidence type="ECO:0000256" key="4">
    <source>
        <dbReference type="ARBA" id="ARBA00020107"/>
    </source>
</evidence>
<evidence type="ECO:0000259" key="23">
    <source>
        <dbReference type="PROSITE" id="PS50802"/>
    </source>
</evidence>
<dbReference type="InterPro" id="IPR043502">
    <property type="entry name" value="DNA/RNA_pol_sf"/>
</dbReference>
<evidence type="ECO:0000313" key="26">
    <source>
        <dbReference type="EMBL" id="QKN88963.1"/>
    </source>
</evidence>
<evidence type="ECO:0000256" key="16">
    <source>
        <dbReference type="ARBA" id="ARBA00022840"/>
    </source>
</evidence>
<keyword evidence="13" id="KW-0378">Hydrolase</keyword>
<evidence type="ECO:0000256" key="17">
    <source>
        <dbReference type="ARBA" id="ARBA00022844"/>
    </source>
</evidence>
<dbReference type="GO" id="GO:0019028">
    <property type="term" value="C:viral capsid"/>
    <property type="evidence" value="ECO:0007669"/>
    <property type="project" value="UniProtKB-KW"/>
</dbReference>
<keyword evidence="14" id="KW-0347">Helicase</keyword>
<evidence type="ECO:0000259" key="24">
    <source>
        <dbReference type="PROSITE" id="PS51218"/>
    </source>
</evidence>
<dbReference type="InterPro" id="IPR000605">
    <property type="entry name" value="Helicase_SF3_ssDNA/RNA_vir"/>
</dbReference>
<evidence type="ECO:0000256" key="11">
    <source>
        <dbReference type="ARBA" id="ARBA00022695"/>
    </source>
</evidence>
<dbReference type="GO" id="GO:0033644">
    <property type="term" value="C:host cell membrane"/>
    <property type="evidence" value="ECO:0007669"/>
    <property type="project" value="UniProtKB-SubCell"/>
</dbReference>
<evidence type="ECO:0000256" key="20">
    <source>
        <dbReference type="ARBA" id="ARBA00023136"/>
    </source>
</evidence>
<dbReference type="GO" id="GO:0003968">
    <property type="term" value="F:RNA-directed RNA polymerase activity"/>
    <property type="evidence" value="ECO:0007669"/>
    <property type="project" value="UniProtKB-KW"/>
</dbReference>
<dbReference type="Pfam" id="PF00680">
    <property type="entry name" value="RdRP_1"/>
    <property type="match status" value="1"/>
</dbReference>
<dbReference type="Gene3D" id="2.40.10.10">
    <property type="entry name" value="Trypsin-like serine proteases"/>
    <property type="match status" value="2"/>
</dbReference>
<keyword evidence="20" id="KW-0472">Membrane</keyword>
<evidence type="ECO:0000256" key="7">
    <source>
        <dbReference type="ARBA" id="ARBA00022553"/>
    </source>
</evidence>
<keyword evidence="8" id="KW-0167">Capsid protein</keyword>
<feature type="domain" description="RdRp catalytic" evidence="22">
    <location>
        <begin position="2790"/>
        <end position="2960"/>
    </location>
</feature>
<dbReference type="PROSITE" id="PS50507">
    <property type="entry name" value="RDRP_SSRNA_POS"/>
    <property type="match status" value="1"/>
</dbReference>
<dbReference type="InterPro" id="IPR043504">
    <property type="entry name" value="Peptidase_S1_PA_chymotrypsin"/>
</dbReference>
<dbReference type="InterPro" id="IPR009003">
    <property type="entry name" value="Peptidase_S1_PA"/>
</dbReference>
<keyword evidence="6" id="KW-0191">Covalent protein-RNA linkage</keyword>
<keyword evidence="7" id="KW-0597">Phosphoprotein</keyword>
<dbReference type="Gene3D" id="2.60.120.20">
    <property type="match status" value="3"/>
</dbReference>
<keyword evidence="18" id="KW-1043">Host membrane</keyword>
<dbReference type="Pfam" id="PF00548">
    <property type="entry name" value="Peptidase_C3"/>
    <property type="match status" value="1"/>
</dbReference>
<dbReference type="Gene3D" id="3.30.70.270">
    <property type="match status" value="1"/>
</dbReference>
<evidence type="ECO:0000259" key="25">
    <source>
        <dbReference type="PROSITE" id="PS51874"/>
    </source>
</evidence>
<name>A0A6M9Z7B4_9VIRU</name>
<dbReference type="CDD" id="cd23169">
    <property type="entry name" value="ps-ssRNAv-Picornavirales"/>
    <property type="match status" value="1"/>
</dbReference>
<organism evidence="26">
    <name type="scientific">Picornavirales sp</name>
    <dbReference type="NCBI Taxonomy" id="1955153"/>
    <lineage>
        <taxon>Viruses</taxon>
        <taxon>Riboviria</taxon>
        <taxon>Orthornavirae</taxon>
        <taxon>Pisuviricota</taxon>
        <taxon>Pisoniviricetes</taxon>
        <taxon>Picornavirales</taxon>
    </lineage>
</organism>
<dbReference type="GO" id="GO:0039694">
    <property type="term" value="P:viral RNA genome replication"/>
    <property type="evidence" value="ECO:0007669"/>
    <property type="project" value="InterPro"/>
</dbReference>
<keyword evidence="9" id="KW-0645">Protease</keyword>
<evidence type="ECO:0000256" key="10">
    <source>
        <dbReference type="ARBA" id="ARBA00022679"/>
    </source>
</evidence>
<evidence type="ECO:0000256" key="12">
    <source>
        <dbReference type="ARBA" id="ARBA00022741"/>
    </source>
</evidence>